<feature type="compositionally biased region" description="Basic and acidic residues" evidence="3">
    <location>
        <begin position="254"/>
        <end position="282"/>
    </location>
</feature>
<proteinExistence type="predicted"/>
<dbReference type="Gene3D" id="3.30.160.60">
    <property type="entry name" value="Classic Zinc Finger"/>
    <property type="match status" value="1"/>
</dbReference>
<feature type="domain" description="B box-type" evidence="4">
    <location>
        <begin position="29"/>
        <end position="73"/>
    </location>
</feature>
<evidence type="ECO:0000256" key="2">
    <source>
        <dbReference type="SAM" id="Coils"/>
    </source>
</evidence>
<evidence type="ECO:0000313" key="6">
    <source>
        <dbReference type="Proteomes" id="UP001150062"/>
    </source>
</evidence>
<keyword evidence="1" id="KW-0863">Zinc-finger</keyword>
<evidence type="ECO:0000256" key="3">
    <source>
        <dbReference type="SAM" id="MobiDB-lite"/>
    </source>
</evidence>
<feature type="coiled-coil region" evidence="2">
    <location>
        <begin position="144"/>
        <end position="182"/>
    </location>
</feature>
<dbReference type="SMART" id="SM00336">
    <property type="entry name" value="BBOX"/>
    <property type="match status" value="2"/>
</dbReference>
<dbReference type="SUPFAM" id="SSF57845">
    <property type="entry name" value="B-box zinc-binding domain"/>
    <property type="match status" value="1"/>
</dbReference>
<feature type="domain" description="B box-type" evidence="4">
    <location>
        <begin position="85"/>
        <end position="121"/>
    </location>
</feature>
<gene>
    <name evidence="5" type="ORF">M0813_21794</name>
</gene>
<organism evidence="5 6">
    <name type="scientific">Anaeramoeba flamelloides</name>
    <dbReference type="NCBI Taxonomy" id="1746091"/>
    <lineage>
        <taxon>Eukaryota</taxon>
        <taxon>Metamonada</taxon>
        <taxon>Anaeramoebidae</taxon>
        <taxon>Anaeramoeba</taxon>
    </lineage>
</organism>
<reference evidence="5" key="1">
    <citation type="submission" date="2022-08" db="EMBL/GenBank/DDBJ databases">
        <title>Novel sulfate-reducing endosymbionts in the free-living metamonad Anaeramoeba.</title>
        <authorList>
            <person name="Jerlstrom-Hultqvist J."/>
            <person name="Cepicka I."/>
            <person name="Gallot-Lavallee L."/>
            <person name="Salas-Leiva D."/>
            <person name="Curtis B.A."/>
            <person name="Zahonova K."/>
            <person name="Pipaliya S."/>
            <person name="Dacks J."/>
            <person name="Roger A.J."/>
        </authorList>
    </citation>
    <scope>NUCLEOTIDE SEQUENCE</scope>
    <source>
        <strain evidence="5">Schooner1</strain>
    </source>
</reference>
<sequence>MNNSNNSQKKKQKIQDPKRLRDIRIPVEPQIPQCEVCEEKKADFYCTECKVHYCKACESELHTSFLKKKHKEFIFQEPYFPQERINSNLCDKHKKELSLYCKDENKLICTKCYENCRINNHSILGLDEYSNEISEKIKMILNKIQNVEIQNNETIQKSIELKNKFKIEIKELSNLIEKQSDLMIQKIQKSKINHLNLLLKAEIITDTKFDQIMNKNQAKQVAINETKKKIKILKKLEKDKNTIKFLQESNEIIEKDKEEREKERKKEQQRKREIQREKESKEICNLNQREIERSKEQKKEKILEVFDPKMNWGKM</sequence>
<keyword evidence="1" id="KW-0862">Zinc</keyword>
<dbReference type="Pfam" id="PF00643">
    <property type="entry name" value="zf-B_box"/>
    <property type="match status" value="2"/>
</dbReference>
<keyword evidence="1" id="KW-0479">Metal-binding</keyword>
<dbReference type="InterPro" id="IPR000315">
    <property type="entry name" value="Znf_B-box"/>
</dbReference>
<keyword evidence="2" id="KW-0175">Coiled coil</keyword>
<protein>
    <submittedName>
        <fullName evidence="5">Tripartite motif-containing protein</fullName>
    </submittedName>
</protein>
<evidence type="ECO:0000256" key="1">
    <source>
        <dbReference type="PROSITE-ProRule" id="PRU00024"/>
    </source>
</evidence>
<evidence type="ECO:0000259" key="4">
    <source>
        <dbReference type="PROSITE" id="PS50119"/>
    </source>
</evidence>
<comment type="caution">
    <text evidence="5">The sequence shown here is derived from an EMBL/GenBank/DDBJ whole genome shotgun (WGS) entry which is preliminary data.</text>
</comment>
<keyword evidence="6" id="KW-1185">Reference proteome</keyword>
<evidence type="ECO:0000313" key="5">
    <source>
        <dbReference type="EMBL" id="KAJ6243357.1"/>
    </source>
</evidence>
<dbReference type="EMBL" id="JAOAOG010000168">
    <property type="protein sequence ID" value="KAJ6243357.1"/>
    <property type="molecule type" value="Genomic_DNA"/>
</dbReference>
<name>A0ABQ8YFK7_9EUKA</name>
<dbReference type="CDD" id="cd19757">
    <property type="entry name" value="Bbox1"/>
    <property type="match status" value="1"/>
</dbReference>
<accession>A0ABQ8YFK7</accession>
<dbReference type="PROSITE" id="PS50119">
    <property type="entry name" value="ZF_BBOX"/>
    <property type="match status" value="2"/>
</dbReference>
<feature type="region of interest" description="Disordered" evidence="3">
    <location>
        <begin position="254"/>
        <end position="285"/>
    </location>
</feature>
<dbReference type="Proteomes" id="UP001150062">
    <property type="component" value="Unassembled WGS sequence"/>
</dbReference>